<feature type="region of interest" description="Disordered" evidence="10">
    <location>
        <begin position="1"/>
        <end position="35"/>
    </location>
</feature>
<evidence type="ECO:0000313" key="14">
    <source>
        <dbReference type="Proteomes" id="UP001620626"/>
    </source>
</evidence>
<name>A0ABD2M3F8_9BILA</name>
<dbReference type="Gene3D" id="1.10.246.20">
    <property type="entry name" value="Coactivator CBP, KIX domain"/>
    <property type="match status" value="1"/>
</dbReference>
<evidence type="ECO:0000256" key="1">
    <source>
        <dbReference type="ARBA" id="ARBA00004123"/>
    </source>
</evidence>
<evidence type="ECO:0000256" key="7">
    <source>
        <dbReference type="ARBA" id="ARBA00023242"/>
    </source>
</evidence>
<keyword evidence="6 9" id="KW-0804">Transcription</keyword>
<feature type="domain" description="Mediator of RNA polymerase II transcription subunit 15 N-terminal" evidence="11">
    <location>
        <begin position="28"/>
        <end position="99"/>
    </location>
</feature>
<evidence type="ECO:0000256" key="8">
    <source>
        <dbReference type="ARBA" id="ARBA00032016"/>
    </source>
</evidence>
<evidence type="ECO:0000259" key="12">
    <source>
        <dbReference type="Pfam" id="PF21539"/>
    </source>
</evidence>
<evidence type="ECO:0000256" key="10">
    <source>
        <dbReference type="SAM" id="MobiDB-lite"/>
    </source>
</evidence>
<feature type="region of interest" description="Disordered" evidence="10">
    <location>
        <begin position="730"/>
        <end position="755"/>
    </location>
</feature>
<dbReference type="Proteomes" id="UP001620626">
    <property type="component" value="Unassembled WGS sequence"/>
</dbReference>
<evidence type="ECO:0000256" key="9">
    <source>
        <dbReference type="RuleBase" id="RU364148"/>
    </source>
</evidence>
<dbReference type="GO" id="GO:0005634">
    <property type="term" value="C:nucleus"/>
    <property type="evidence" value="ECO:0007669"/>
    <property type="project" value="UniProtKB-SubCell"/>
</dbReference>
<feature type="compositionally biased region" description="Polar residues" evidence="10">
    <location>
        <begin position="118"/>
        <end position="134"/>
    </location>
</feature>
<feature type="domain" description="ARC105/Med15 mediator subunit C-terminal" evidence="12">
    <location>
        <begin position="816"/>
        <end position="917"/>
    </location>
</feature>
<comment type="subunit">
    <text evidence="9">Component of the Mediator complex.</text>
</comment>
<reference evidence="13 14" key="1">
    <citation type="submission" date="2024-10" db="EMBL/GenBank/DDBJ databases">
        <authorList>
            <person name="Kim D."/>
        </authorList>
    </citation>
    <scope>NUCLEOTIDE SEQUENCE [LARGE SCALE GENOMIC DNA]</scope>
    <source>
        <strain evidence="13">BH-2024</strain>
    </source>
</reference>
<comment type="caution">
    <text evidence="13">The sequence shown here is derived from an EMBL/GenBank/DDBJ whole genome shotgun (WGS) entry which is preliminary data.</text>
</comment>
<dbReference type="Pfam" id="PF09606">
    <property type="entry name" value="Med15_N"/>
    <property type="match status" value="1"/>
</dbReference>
<accession>A0ABD2M3F8</accession>
<feature type="region of interest" description="Disordered" evidence="10">
    <location>
        <begin position="521"/>
        <end position="546"/>
    </location>
</feature>
<evidence type="ECO:0000259" key="11">
    <source>
        <dbReference type="Pfam" id="PF09606"/>
    </source>
</evidence>
<dbReference type="EMBL" id="JBICBT010000164">
    <property type="protein sequence ID" value="KAL3122009.1"/>
    <property type="molecule type" value="Genomic_DNA"/>
</dbReference>
<dbReference type="Pfam" id="PF21539">
    <property type="entry name" value="Med15_C"/>
    <property type="match status" value="1"/>
</dbReference>
<proteinExistence type="inferred from homology"/>
<evidence type="ECO:0000256" key="6">
    <source>
        <dbReference type="ARBA" id="ARBA00023163"/>
    </source>
</evidence>
<evidence type="ECO:0000313" key="13">
    <source>
        <dbReference type="EMBL" id="KAL3122009.1"/>
    </source>
</evidence>
<dbReference type="AlphaFoldDB" id="A0ABD2M3F8"/>
<keyword evidence="5 9" id="KW-0010">Activator</keyword>
<protein>
    <recommendedName>
        <fullName evidence="3 9">Mediator of RNA polymerase II transcription subunit 15</fullName>
    </recommendedName>
    <alternativeName>
        <fullName evidence="8 9">Mediator complex subunit 15</fullName>
    </alternativeName>
</protein>
<evidence type="ECO:0000256" key="4">
    <source>
        <dbReference type="ARBA" id="ARBA00023015"/>
    </source>
</evidence>
<dbReference type="FunFam" id="1.10.246.20:FF:000006">
    <property type="entry name" value="Mediator of RNA polymerase II transcription subunit 15"/>
    <property type="match status" value="1"/>
</dbReference>
<evidence type="ECO:0000256" key="2">
    <source>
        <dbReference type="ARBA" id="ARBA00009807"/>
    </source>
</evidence>
<evidence type="ECO:0000256" key="3">
    <source>
        <dbReference type="ARBA" id="ARBA00019613"/>
    </source>
</evidence>
<evidence type="ECO:0000256" key="5">
    <source>
        <dbReference type="ARBA" id="ARBA00023159"/>
    </source>
</evidence>
<comment type="similarity">
    <text evidence="2 9">Belongs to the Mediator complex subunit 15 family.</text>
</comment>
<dbReference type="InterPro" id="IPR019087">
    <property type="entry name" value="Med15_N"/>
</dbReference>
<feature type="region of interest" description="Disordered" evidence="10">
    <location>
        <begin position="108"/>
        <end position="134"/>
    </location>
</feature>
<feature type="compositionally biased region" description="Gly residues" evidence="10">
    <location>
        <begin position="8"/>
        <end position="22"/>
    </location>
</feature>
<gene>
    <name evidence="9" type="primary">MED15</name>
    <name evidence="13" type="ORF">niasHT_004131</name>
</gene>
<comment type="subcellular location">
    <subcellularLocation>
        <location evidence="1 9">Nucleus</location>
    </subcellularLocation>
</comment>
<keyword evidence="14" id="KW-1185">Reference proteome</keyword>
<keyword evidence="7 9" id="KW-0539">Nucleus</keyword>
<dbReference type="InterPro" id="IPR048386">
    <property type="entry name" value="Med15_C"/>
</dbReference>
<sequence length="939" mass="100892">MSATTVPNGGGGPGEGGGGGGATTLVAEADWPSQSFRDNVINRLEPELARNRQNAPNLPVPGDARQVEDYVFQKCSSKDEYMRTIAKVINAINCNSKSSAVSPVFQQQQLGGGGVPKQSATPQSVQSQGSPATGTITAMGGTVVAASVVTSSAYKVPPDPQPTHQQQQQQQRMAAVAQHQQQQIGTADAFHQSMGQPPPAMSSAPSMAMAASGTTAAAVMSGATSHAGTVVDAKDVAGVISSSNFQPAHQQQQYPYSTAPSVGQPITMATSSASAASYPVTTPQLMVGTAGGGKMPNAAVNAQQMQQQRHWQRQQQQEQMQHRHPPGNMPATTLHQQQFNAGGGGAGGPFMGPPHQQQLAMVPGATAAIAQQYGGGATGFDYPPTLAPEIVQQLKALGEEERPYYEKVCQLQQFVGFLHNSQNKYAADQAMLRRINTMLSVLRFECFVGVKELFDIEFVLRRMMSSHHHQQQQMPSSAASMMFNATQPHPAVYPQPSSMAQPQHQQQQMMMEQNVQYQRNSSAQMPPYGPAHNQQQQMMPPSAMGAVQPGAAAMNNWMDWNSAAAMPTRGTYPVAPTNAMKAGTPTGAYIPPQSGGMMPPPAGQVPYYAGGMPTSTAASHGQPMEPTAYHQQQQQHQQHYQAVQQQYTNYHQQQPNMMYNSQQQQQMLFHQQQQQQLQQQMMMQQRQQQHRQMVAAATAPPAAGTTQHKAEFGGVQAGQPAAQMGNYASSAAGGGGMAPAADGPSAVNSAAQQHQWPGSVTPVEDLYSSMDDLLPVPSEQRESARHFGGVVTSSANMAAMGSGGGIGKVTVNILHLPEMVRGELNSVEQRFQFDPTVELNTDANAFIVKCILKREQVPPLRLVIPRNYPAGTVTVERTALDLDSFSFDDLQNAIHDELDKQPAQGITDTLNVWDNTVLQFYSGQMPQSNYQDFAGFSNF</sequence>
<comment type="function">
    <text evidence="9">Component of the Mediator complex, a coactivator involved in the regulated transcription of nearly all RNA polymerase II-dependent genes. Mediator functions as a bridge to convey information from gene-specific regulatory proteins to the basal RNA polymerase II transcription machinery. Mediator is recruited to promoters by direct interactions with regulatory proteins and serves as a scaffold for the assembly of a functional preinitiation complex with RNA polymerase II and the general transcription factors.</text>
</comment>
<organism evidence="13 14">
    <name type="scientific">Heterodera trifolii</name>
    <dbReference type="NCBI Taxonomy" id="157864"/>
    <lineage>
        <taxon>Eukaryota</taxon>
        <taxon>Metazoa</taxon>
        <taxon>Ecdysozoa</taxon>
        <taxon>Nematoda</taxon>
        <taxon>Chromadorea</taxon>
        <taxon>Rhabditida</taxon>
        <taxon>Tylenchina</taxon>
        <taxon>Tylenchomorpha</taxon>
        <taxon>Tylenchoidea</taxon>
        <taxon>Heteroderidae</taxon>
        <taxon>Heteroderinae</taxon>
        <taxon>Heterodera</taxon>
    </lineage>
</organism>
<dbReference type="InterPro" id="IPR036529">
    <property type="entry name" value="KIX_dom_sf"/>
</dbReference>
<keyword evidence="4 9" id="KW-0805">Transcription regulation</keyword>